<dbReference type="RefSeq" id="WP_181060120.1">
    <property type="nucleotide sequence ID" value="NZ_JACDTY010000012.1"/>
</dbReference>
<organism evidence="1 2">
    <name type="scientific">Mesorhizobium neociceri</name>
    <dbReference type="NCBI Taxonomy" id="1307853"/>
    <lineage>
        <taxon>Bacteria</taxon>
        <taxon>Pseudomonadati</taxon>
        <taxon>Pseudomonadota</taxon>
        <taxon>Alphaproteobacteria</taxon>
        <taxon>Hyphomicrobiales</taxon>
        <taxon>Phyllobacteriaceae</taxon>
        <taxon>Mesorhizobium</taxon>
    </lineage>
</organism>
<name>A0A838B8N2_9HYPH</name>
<sequence length="187" mass="20233">MGSLPLAIHWERLVLPTVRGFADAENLLQGYALSADDVELVRDTSYEVLRLGMAGAIFMYHFSEVALERDALAGKIPSGATKKDVWQLVANNAVAANGDPRPDDQKVLGEVADAIKHAELTSNQILHVAKKSRVIEISHDAPTLFPEGQPAGVPQVIIPTQSGSRSLRALFENVARAWHTILGLPVI</sequence>
<proteinExistence type="predicted"/>
<reference evidence="1 2" key="1">
    <citation type="submission" date="2020-07" db="EMBL/GenBank/DDBJ databases">
        <title>Definition of the novel symbiovar canariense within Mesorhizobium novociceri, a new species of genus Mesorhizobium nodulating Cicer canariense in the Caldera de Taburiente National Park (La Palma, Canary Islands).</title>
        <authorList>
            <person name="Leon-Barrios M."/>
            <person name="Perez-Yepez J."/>
            <person name="Flores-Felix J.D."/>
            <person name="Ramirez-Baena M.H."/>
            <person name="Pulido-Suarez L."/>
            <person name="Igual J.M."/>
            <person name="Velazquez E."/>
            <person name="Peix A."/>
        </authorList>
    </citation>
    <scope>NUCLEOTIDE SEQUENCE [LARGE SCALE GENOMIC DNA]</scope>
    <source>
        <strain evidence="1 2">CCANP35</strain>
    </source>
</reference>
<gene>
    <name evidence="1" type="ORF">H0241_22970</name>
</gene>
<evidence type="ECO:0000313" key="2">
    <source>
        <dbReference type="Proteomes" id="UP000558284"/>
    </source>
</evidence>
<comment type="caution">
    <text evidence="1">The sequence shown here is derived from an EMBL/GenBank/DDBJ whole genome shotgun (WGS) entry which is preliminary data.</text>
</comment>
<evidence type="ECO:0000313" key="1">
    <source>
        <dbReference type="EMBL" id="MBA1143088.1"/>
    </source>
</evidence>
<dbReference type="EMBL" id="JACDTY010000012">
    <property type="protein sequence ID" value="MBA1143088.1"/>
    <property type="molecule type" value="Genomic_DNA"/>
</dbReference>
<dbReference type="Proteomes" id="UP000558284">
    <property type="component" value="Unassembled WGS sequence"/>
</dbReference>
<protein>
    <submittedName>
        <fullName evidence="1">Uncharacterized protein</fullName>
    </submittedName>
</protein>
<accession>A0A838B8N2</accession>
<dbReference type="AlphaFoldDB" id="A0A838B8N2"/>
<keyword evidence="2" id="KW-1185">Reference proteome</keyword>